<evidence type="ECO:0000313" key="2">
    <source>
        <dbReference type="EMBL" id="NVN46568.1"/>
    </source>
</evidence>
<dbReference type="EMBL" id="JABXXV010000003">
    <property type="protein sequence ID" value="NVN46568.1"/>
    <property type="molecule type" value="Genomic_DNA"/>
</dbReference>
<dbReference type="PANTHER" id="PTHR12526">
    <property type="entry name" value="GLYCOSYLTRANSFERASE"/>
    <property type="match status" value="1"/>
</dbReference>
<dbReference type="Proteomes" id="UP001516351">
    <property type="component" value="Unassembled WGS sequence"/>
</dbReference>
<dbReference type="Pfam" id="PF13692">
    <property type="entry name" value="Glyco_trans_1_4"/>
    <property type="match status" value="1"/>
</dbReference>
<comment type="caution">
    <text evidence="2">The sequence shown here is derived from an EMBL/GenBank/DDBJ whole genome shotgun (WGS) entry which is preliminary data.</text>
</comment>
<dbReference type="InterPro" id="IPR028098">
    <property type="entry name" value="Glyco_trans_4-like_N"/>
</dbReference>
<accession>A0ABX2P3S3</accession>
<dbReference type="RefSeq" id="WP_267312457.1">
    <property type="nucleotide sequence ID" value="NZ_JABXXV010000003.1"/>
</dbReference>
<evidence type="ECO:0000313" key="3">
    <source>
        <dbReference type="Proteomes" id="UP001516351"/>
    </source>
</evidence>
<dbReference type="Gene3D" id="3.40.50.2000">
    <property type="entry name" value="Glycogen Phosphorylase B"/>
    <property type="match status" value="2"/>
</dbReference>
<evidence type="ECO:0000259" key="1">
    <source>
        <dbReference type="Pfam" id="PF13439"/>
    </source>
</evidence>
<dbReference type="Pfam" id="PF13439">
    <property type="entry name" value="Glyco_transf_4"/>
    <property type="match status" value="1"/>
</dbReference>
<name>A0ABX2P3S3_9PROT</name>
<gene>
    <name evidence="2" type="ORF">HW542_07050</name>
</gene>
<feature type="domain" description="Glycosyltransferase subfamily 4-like N-terminal" evidence="1">
    <location>
        <begin position="29"/>
        <end position="188"/>
    </location>
</feature>
<sequence>MSVITPIKCGPSASVPGSIAIVLRDFRLGGSERVAIGLANYWASRQIAVTLVVGRDDGPLRALLAPSVEIVDLGLSPALGDTRLAWSLAIHARAVLRRRRIESCYVPGNSHWPVIPMLKSLPAGQAPHIVAQVSSPVCRSNRSRLVQIGYDWRMRRLLGKADVITTLSEPLARETREIVGCAHVDVVPLPALWDEGRPCPVPEGSATILAAGRLVPIKGFDLLIKAFHVVAAQNAEARLVICGEGPERGALESLIDGLGLAGRVTLTGYVPSIRPYLEQARLFVLSSHCESFGAVLLEALAAGRQIVSTRCSPAVDTLTSDAIAGRSVPTRDVAALAGAMSALLSHPSPDCDALASLVAPFHVSRGGEDFLALMRSRSGEPRLMERLASECLDMPAQSPIVSMAHAGLTGHAL</sequence>
<dbReference type="SUPFAM" id="SSF53756">
    <property type="entry name" value="UDP-Glycosyltransferase/glycogen phosphorylase"/>
    <property type="match status" value="1"/>
</dbReference>
<organism evidence="2 3">
    <name type="scientific">Asaia spathodeae</name>
    <dbReference type="NCBI Taxonomy" id="657016"/>
    <lineage>
        <taxon>Bacteria</taxon>
        <taxon>Pseudomonadati</taxon>
        <taxon>Pseudomonadota</taxon>
        <taxon>Alphaproteobacteria</taxon>
        <taxon>Acetobacterales</taxon>
        <taxon>Acetobacteraceae</taxon>
        <taxon>Asaia</taxon>
    </lineage>
</organism>
<reference evidence="2 3" key="1">
    <citation type="submission" date="2020-06" db="EMBL/GenBank/DDBJ databases">
        <title>Synonyms of Asaia species.</title>
        <authorList>
            <person name="Sombolestani A."/>
        </authorList>
    </citation>
    <scope>NUCLEOTIDE SEQUENCE [LARGE SCALE GENOMIC DNA]</scope>
    <source>
        <strain evidence="2 3">LMG 27047</strain>
    </source>
</reference>
<protein>
    <submittedName>
        <fullName evidence="2">Glycosyltransferase</fullName>
    </submittedName>
</protein>
<proteinExistence type="predicted"/>
<keyword evidence="3" id="KW-1185">Reference proteome</keyword>